<evidence type="ECO:0000256" key="1">
    <source>
        <dbReference type="SAM" id="Coils"/>
    </source>
</evidence>
<evidence type="ECO:0000313" key="2">
    <source>
        <dbReference type="EMBL" id="KIK51508.1"/>
    </source>
</evidence>
<dbReference type="Proteomes" id="UP000053593">
    <property type="component" value="Unassembled WGS sequence"/>
</dbReference>
<organism evidence="2 3">
    <name type="scientific">Collybiopsis luxurians FD-317 M1</name>
    <dbReference type="NCBI Taxonomy" id="944289"/>
    <lineage>
        <taxon>Eukaryota</taxon>
        <taxon>Fungi</taxon>
        <taxon>Dikarya</taxon>
        <taxon>Basidiomycota</taxon>
        <taxon>Agaricomycotina</taxon>
        <taxon>Agaricomycetes</taxon>
        <taxon>Agaricomycetidae</taxon>
        <taxon>Agaricales</taxon>
        <taxon>Marasmiineae</taxon>
        <taxon>Omphalotaceae</taxon>
        <taxon>Collybiopsis</taxon>
        <taxon>Collybiopsis luxurians</taxon>
    </lineage>
</organism>
<keyword evidence="3" id="KW-1185">Reference proteome</keyword>
<accession>A0A0D0C9S3</accession>
<dbReference type="AlphaFoldDB" id="A0A0D0C9S3"/>
<feature type="coiled-coil region" evidence="1">
    <location>
        <begin position="160"/>
        <end position="190"/>
    </location>
</feature>
<protein>
    <submittedName>
        <fullName evidence="2">Uncharacterized protein</fullName>
    </submittedName>
</protein>
<gene>
    <name evidence="2" type="ORF">GYMLUDRAFT_252026</name>
</gene>
<dbReference type="HOGENOM" id="CLU_1360541_0_0_1"/>
<name>A0A0D0C9S3_9AGAR</name>
<evidence type="ECO:0000313" key="3">
    <source>
        <dbReference type="Proteomes" id="UP000053593"/>
    </source>
</evidence>
<keyword evidence="1" id="KW-0175">Coiled coil</keyword>
<proteinExistence type="predicted"/>
<dbReference type="OrthoDB" id="3062477at2759"/>
<sequence>MREVNFFVTECGSICKELSLEILTTKFGTTRCLNHHNTRNSEVNDWNGTSQEFQNTGVPFRESWLRQQKRADALHCGCHWEQAVLKFYMFKTGKIGSREKEELKEEGEPEIPKEGWKMQYLHPRLRELVLGQVQDEVGWCLNDIWTMKKEHNQWVKRSEIERLEGMIRRMKEHLEEVKNKEYEAIQQREQVQAILRSQGLL</sequence>
<dbReference type="EMBL" id="KN834862">
    <property type="protein sequence ID" value="KIK51508.1"/>
    <property type="molecule type" value="Genomic_DNA"/>
</dbReference>
<reference evidence="2 3" key="1">
    <citation type="submission" date="2014-04" db="EMBL/GenBank/DDBJ databases">
        <title>Evolutionary Origins and Diversification of the Mycorrhizal Mutualists.</title>
        <authorList>
            <consortium name="DOE Joint Genome Institute"/>
            <consortium name="Mycorrhizal Genomics Consortium"/>
            <person name="Kohler A."/>
            <person name="Kuo A."/>
            <person name="Nagy L.G."/>
            <person name="Floudas D."/>
            <person name="Copeland A."/>
            <person name="Barry K.W."/>
            <person name="Cichocki N."/>
            <person name="Veneault-Fourrey C."/>
            <person name="LaButti K."/>
            <person name="Lindquist E.A."/>
            <person name="Lipzen A."/>
            <person name="Lundell T."/>
            <person name="Morin E."/>
            <person name="Murat C."/>
            <person name="Riley R."/>
            <person name="Ohm R."/>
            <person name="Sun H."/>
            <person name="Tunlid A."/>
            <person name="Henrissat B."/>
            <person name="Grigoriev I.V."/>
            <person name="Hibbett D.S."/>
            <person name="Martin F."/>
        </authorList>
    </citation>
    <scope>NUCLEOTIDE SEQUENCE [LARGE SCALE GENOMIC DNA]</scope>
    <source>
        <strain evidence="2 3">FD-317 M1</strain>
    </source>
</reference>